<keyword evidence="2" id="KW-0812">Transmembrane</keyword>
<accession>A0A6H1ZX91</accession>
<keyword evidence="1" id="KW-0175">Coiled coil</keyword>
<organism evidence="3">
    <name type="scientific">viral metagenome</name>
    <dbReference type="NCBI Taxonomy" id="1070528"/>
    <lineage>
        <taxon>unclassified sequences</taxon>
        <taxon>metagenomes</taxon>
        <taxon>organismal metagenomes</taxon>
    </lineage>
</organism>
<dbReference type="AlphaFoldDB" id="A0A6H1ZX91"/>
<reference evidence="3" key="1">
    <citation type="submission" date="2020-03" db="EMBL/GenBank/DDBJ databases">
        <title>The deep terrestrial virosphere.</title>
        <authorList>
            <person name="Holmfeldt K."/>
            <person name="Nilsson E."/>
            <person name="Simone D."/>
            <person name="Lopez-Fernandez M."/>
            <person name="Wu X."/>
            <person name="de Brujin I."/>
            <person name="Lundin D."/>
            <person name="Andersson A."/>
            <person name="Bertilsson S."/>
            <person name="Dopson M."/>
        </authorList>
    </citation>
    <scope>NUCLEOTIDE SEQUENCE</scope>
    <source>
        <strain evidence="3">TM448A02495</strain>
        <strain evidence="4">TM448B02141</strain>
    </source>
</reference>
<evidence type="ECO:0000256" key="1">
    <source>
        <dbReference type="SAM" id="Coils"/>
    </source>
</evidence>
<sequence>MINFFLDIFQFGTLGTLFLNAVSGKDLNFFFFHFRVPEIPLSTAICLAFTLPVIFYLLGLFDEKKLKSWQEENRYQSRDLNPFFCDWREEMKKKQDRLEEKFSKLTEALKDYAKKAQD</sequence>
<evidence type="ECO:0000313" key="4">
    <source>
        <dbReference type="EMBL" id="QJI00857.1"/>
    </source>
</evidence>
<feature type="coiled-coil region" evidence="1">
    <location>
        <begin position="88"/>
        <end position="115"/>
    </location>
</feature>
<dbReference type="EMBL" id="MT144881">
    <property type="protein sequence ID" value="QJI00857.1"/>
    <property type="molecule type" value="Genomic_DNA"/>
</dbReference>
<evidence type="ECO:0000256" key="2">
    <source>
        <dbReference type="SAM" id="Phobius"/>
    </source>
</evidence>
<evidence type="ECO:0000313" key="3">
    <source>
        <dbReference type="EMBL" id="QJA52128.1"/>
    </source>
</evidence>
<keyword evidence="2" id="KW-0472">Membrane</keyword>
<keyword evidence="2" id="KW-1133">Transmembrane helix</keyword>
<proteinExistence type="predicted"/>
<gene>
    <name evidence="3" type="ORF">TM448A02495_0003</name>
    <name evidence="4" type="ORF">TM448B02141_0003</name>
</gene>
<name>A0A6H1ZX91_9ZZZZ</name>
<feature type="transmembrane region" description="Helical" evidence="2">
    <location>
        <begin position="40"/>
        <end position="61"/>
    </location>
</feature>
<protein>
    <submittedName>
        <fullName evidence="3">Uncharacterized protein</fullName>
    </submittedName>
</protein>
<dbReference type="EMBL" id="MT144315">
    <property type="protein sequence ID" value="QJA52128.1"/>
    <property type="molecule type" value="Genomic_DNA"/>
</dbReference>